<dbReference type="EMBL" id="BGZK01002074">
    <property type="protein sequence ID" value="GBP90304.1"/>
    <property type="molecule type" value="Genomic_DNA"/>
</dbReference>
<dbReference type="AlphaFoldDB" id="A0A4C1ZT08"/>
<gene>
    <name evidence="1" type="ORF">EVAR_100624_1</name>
</gene>
<dbReference type="Proteomes" id="UP000299102">
    <property type="component" value="Unassembled WGS sequence"/>
</dbReference>
<sequence>MKSVSNTKAIFKRPRRTQPQITFGLKSLNFKLFSPFQRWLRPASDVIEPYTWSFEAGGLSLRAATACITHKSGLQTAEAFVNRVMLNGAIVCSQSGIEDVCRRNINLSRKKRNSDICSYKKELKGTIQPEEALFMIITQMERPMKRREVTRY</sequence>
<evidence type="ECO:0000313" key="2">
    <source>
        <dbReference type="Proteomes" id="UP000299102"/>
    </source>
</evidence>
<evidence type="ECO:0000313" key="1">
    <source>
        <dbReference type="EMBL" id="GBP90304.1"/>
    </source>
</evidence>
<proteinExistence type="predicted"/>
<protein>
    <submittedName>
        <fullName evidence="1">Uncharacterized protein</fullName>
    </submittedName>
</protein>
<name>A0A4C1ZT08_EUMVA</name>
<reference evidence="1 2" key="1">
    <citation type="journal article" date="2019" name="Commun. Biol.">
        <title>The bagworm genome reveals a unique fibroin gene that provides high tensile strength.</title>
        <authorList>
            <person name="Kono N."/>
            <person name="Nakamura H."/>
            <person name="Ohtoshi R."/>
            <person name="Tomita M."/>
            <person name="Numata K."/>
            <person name="Arakawa K."/>
        </authorList>
    </citation>
    <scope>NUCLEOTIDE SEQUENCE [LARGE SCALE GENOMIC DNA]</scope>
</reference>
<keyword evidence="2" id="KW-1185">Reference proteome</keyword>
<organism evidence="1 2">
    <name type="scientific">Eumeta variegata</name>
    <name type="common">Bagworm moth</name>
    <name type="synonym">Eumeta japonica</name>
    <dbReference type="NCBI Taxonomy" id="151549"/>
    <lineage>
        <taxon>Eukaryota</taxon>
        <taxon>Metazoa</taxon>
        <taxon>Ecdysozoa</taxon>
        <taxon>Arthropoda</taxon>
        <taxon>Hexapoda</taxon>
        <taxon>Insecta</taxon>
        <taxon>Pterygota</taxon>
        <taxon>Neoptera</taxon>
        <taxon>Endopterygota</taxon>
        <taxon>Lepidoptera</taxon>
        <taxon>Glossata</taxon>
        <taxon>Ditrysia</taxon>
        <taxon>Tineoidea</taxon>
        <taxon>Psychidae</taxon>
        <taxon>Oiketicinae</taxon>
        <taxon>Eumeta</taxon>
    </lineage>
</organism>
<accession>A0A4C1ZT08</accession>
<comment type="caution">
    <text evidence="1">The sequence shown here is derived from an EMBL/GenBank/DDBJ whole genome shotgun (WGS) entry which is preliminary data.</text>
</comment>